<evidence type="ECO:0000313" key="1">
    <source>
        <dbReference type="EMBL" id="KAH7909231.1"/>
    </source>
</evidence>
<protein>
    <submittedName>
        <fullName evidence="1">Uncharacterized protein</fullName>
    </submittedName>
</protein>
<proteinExistence type="predicted"/>
<gene>
    <name evidence="1" type="ORF">BJ138DRAFT_1011235</name>
</gene>
<keyword evidence="2" id="KW-1185">Reference proteome</keyword>
<dbReference type="Proteomes" id="UP000790377">
    <property type="component" value="Unassembled WGS sequence"/>
</dbReference>
<name>A0ACB8A6Z5_9AGAM</name>
<reference evidence="1" key="1">
    <citation type="journal article" date="2021" name="New Phytol.">
        <title>Evolutionary innovations through gain and loss of genes in the ectomycorrhizal Boletales.</title>
        <authorList>
            <person name="Wu G."/>
            <person name="Miyauchi S."/>
            <person name="Morin E."/>
            <person name="Kuo A."/>
            <person name="Drula E."/>
            <person name="Varga T."/>
            <person name="Kohler A."/>
            <person name="Feng B."/>
            <person name="Cao Y."/>
            <person name="Lipzen A."/>
            <person name="Daum C."/>
            <person name="Hundley H."/>
            <person name="Pangilinan J."/>
            <person name="Johnson J."/>
            <person name="Barry K."/>
            <person name="LaButti K."/>
            <person name="Ng V."/>
            <person name="Ahrendt S."/>
            <person name="Min B."/>
            <person name="Choi I.G."/>
            <person name="Park H."/>
            <person name="Plett J.M."/>
            <person name="Magnuson J."/>
            <person name="Spatafora J.W."/>
            <person name="Nagy L.G."/>
            <person name="Henrissat B."/>
            <person name="Grigoriev I.V."/>
            <person name="Yang Z.L."/>
            <person name="Xu J."/>
            <person name="Martin F.M."/>
        </authorList>
    </citation>
    <scope>NUCLEOTIDE SEQUENCE</scope>
    <source>
        <strain evidence="1">ATCC 28755</strain>
    </source>
</reference>
<comment type="caution">
    <text evidence="1">The sequence shown here is derived from an EMBL/GenBank/DDBJ whole genome shotgun (WGS) entry which is preliminary data.</text>
</comment>
<evidence type="ECO:0000313" key="2">
    <source>
        <dbReference type="Proteomes" id="UP000790377"/>
    </source>
</evidence>
<organism evidence="1 2">
    <name type="scientific">Hygrophoropsis aurantiaca</name>
    <dbReference type="NCBI Taxonomy" id="72124"/>
    <lineage>
        <taxon>Eukaryota</taxon>
        <taxon>Fungi</taxon>
        <taxon>Dikarya</taxon>
        <taxon>Basidiomycota</taxon>
        <taxon>Agaricomycotina</taxon>
        <taxon>Agaricomycetes</taxon>
        <taxon>Agaricomycetidae</taxon>
        <taxon>Boletales</taxon>
        <taxon>Coniophorineae</taxon>
        <taxon>Hygrophoropsidaceae</taxon>
        <taxon>Hygrophoropsis</taxon>
    </lineage>
</organism>
<sequence length="555" mass="61226">MSDGSTTDISIERKPRRLVLCFDGTAGQYDATNTNVVKFFSLLKKDTDSQLNYYQAGIGTYFAPGVVSPVFTWLAKILDEAFAWYLDEHVMDGYKFLMDNYRPGDKICLFGFSRGAYTARALAGMLNKVGLLPRDNAQQVVFAYKAYKQTTAQGIGLAKGFKETFSQDVNVEFVGVWYTVQSTGVLTSRSLPFTDSNTCIRTFRHALALDEHRAKFRPNLYHRPLSTAAPEVTKATKKSTPTSNVSAAASTPPTHPKKSGFLQKLKVRFMKRERTKKSTANGVRGENRGPRYDDRIEVIIEEPQGRILVVEESVAPGPAVPPEPPTPTDVLEVWFAGCHSDVGGGEVTNSTTVSLAQITLRWMVEQVVLSQCGIEFDEAALTQSGIPPSTFPISEFRAHTHDKKGSPEQMRLKLHDGGLSLAEPGHSHTHVVPAPHIDSASAPSPTSAPTSTPTPNPPTTKPSPANCNALAPLHDALVSDKLWWLLEIVPLPFAWQDENGTWHKKWSIHLGKGRIIPYKQPKFHVSVKSRMEYIDYTPKANFTAGSEVFVHSDLA</sequence>
<dbReference type="EMBL" id="MU267771">
    <property type="protein sequence ID" value="KAH7909231.1"/>
    <property type="molecule type" value="Genomic_DNA"/>
</dbReference>
<accession>A0ACB8A6Z5</accession>